<reference evidence="2 3" key="1">
    <citation type="journal article" date="2019" name="Int. J. Syst. Evol. Microbiol.">
        <title>The Global Catalogue of Microorganisms (GCM) 10K type strain sequencing project: providing services to taxonomists for standard genome sequencing and annotation.</title>
        <authorList>
            <consortium name="The Broad Institute Genomics Platform"/>
            <consortium name="The Broad Institute Genome Sequencing Center for Infectious Disease"/>
            <person name="Wu L."/>
            <person name="Ma J."/>
        </authorList>
    </citation>
    <scope>NUCLEOTIDE SEQUENCE [LARGE SCALE GENOMIC DNA]</scope>
    <source>
        <strain evidence="2 3">JCM 15749</strain>
    </source>
</reference>
<evidence type="ECO:0000313" key="2">
    <source>
        <dbReference type="EMBL" id="GAA2074784.1"/>
    </source>
</evidence>
<name>A0ABN2VWQ3_9ACTN</name>
<comment type="caution">
    <text evidence="2">The sequence shown here is derived from an EMBL/GenBank/DDBJ whole genome shotgun (WGS) entry which is preliminary data.</text>
</comment>
<evidence type="ECO:0000259" key="1">
    <source>
        <dbReference type="PROSITE" id="PS50234"/>
    </source>
</evidence>
<dbReference type="Proteomes" id="UP001501480">
    <property type="component" value="Unassembled WGS sequence"/>
</dbReference>
<dbReference type="Pfam" id="PF13519">
    <property type="entry name" value="VWA_2"/>
    <property type="match status" value="1"/>
</dbReference>
<evidence type="ECO:0000313" key="3">
    <source>
        <dbReference type="Proteomes" id="UP001501480"/>
    </source>
</evidence>
<gene>
    <name evidence="2" type="ORF">GCM10009821_12110</name>
</gene>
<dbReference type="SUPFAM" id="SSF53300">
    <property type="entry name" value="vWA-like"/>
    <property type="match status" value="1"/>
</dbReference>
<organism evidence="2 3">
    <name type="scientific">Aeromicrobium halocynthiae</name>
    <dbReference type="NCBI Taxonomy" id="560557"/>
    <lineage>
        <taxon>Bacteria</taxon>
        <taxon>Bacillati</taxon>
        <taxon>Actinomycetota</taxon>
        <taxon>Actinomycetes</taxon>
        <taxon>Propionibacteriales</taxon>
        <taxon>Nocardioidaceae</taxon>
        <taxon>Aeromicrobium</taxon>
    </lineage>
</organism>
<sequence length="606" mass="62931">MHREGDGDAVLPSGSAPVLSSIQAFGGCNRRPGPRVWRVRRSAVGLLALMSMLVGCVPSLEAREEFRRPVPADIPPLPAMVVLDASGSMKADDAPGVRFEAAQAAVRTLADALEPGHEIGLLAYGTGTGSSDEEAAEGCQDVSTVVPFGALDAPSFVAEVDDLAPSGYTPIGLALERAVESLPQDGERAVVLVSDGLDTCASEGLGPEPCELAEGLPEGVTVHAVGFKITGELEAREQLDCIAAATGGLSLDASNARLLRTRLLAAFDPGRAGNSLQPGEYRGVEPGMTVAEVRSVVEDLPDVATAGEVEVRYVDCTLIFRDGVVQRIVPTTDDVRTVDGVGVGDDVAEALDLYADGGSTPQVEGDTVALPADGAAGTGFEITFDGPVSAGVPTGSITRIVLCLCAPGGAPPVRVINPFDADGSVGSQWQVSDERGTRLAGGEGDVLTGGGFGPSPHGVGPDTYYLGASADSAHACWGMPQDAYAVLCMVDPWSTELRQLSLEAPLPRVQAADDAWPLGIELEDGSRWAARNGGAWGGRDDDLIPIYYCVDECPSTDLYVLADGSGTSTMLEEDDGWYVLVGEIGDIAKEYPAPKKVRVSEVRYIG</sequence>
<dbReference type="InterPro" id="IPR002035">
    <property type="entry name" value="VWF_A"/>
</dbReference>
<dbReference type="PROSITE" id="PS51257">
    <property type="entry name" value="PROKAR_LIPOPROTEIN"/>
    <property type="match status" value="1"/>
</dbReference>
<proteinExistence type="predicted"/>
<dbReference type="InterPro" id="IPR036465">
    <property type="entry name" value="vWFA_dom_sf"/>
</dbReference>
<keyword evidence="3" id="KW-1185">Reference proteome</keyword>
<dbReference type="SMART" id="SM00327">
    <property type="entry name" value="VWA"/>
    <property type="match status" value="1"/>
</dbReference>
<accession>A0ABN2VWQ3</accession>
<dbReference type="Gene3D" id="3.40.50.410">
    <property type="entry name" value="von Willebrand factor, type A domain"/>
    <property type="match status" value="1"/>
</dbReference>
<dbReference type="EMBL" id="BAAAPY010000003">
    <property type="protein sequence ID" value="GAA2074784.1"/>
    <property type="molecule type" value="Genomic_DNA"/>
</dbReference>
<dbReference type="PROSITE" id="PS50234">
    <property type="entry name" value="VWFA"/>
    <property type="match status" value="1"/>
</dbReference>
<protein>
    <recommendedName>
        <fullName evidence="1">VWFA domain-containing protein</fullName>
    </recommendedName>
</protein>
<feature type="domain" description="VWFA" evidence="1">
    <location>
        <begin position="78"/>
        <end position="267"/>
    </location>
</feature>